<dbReference type="GeneID" id="30982162"/>
<keyword evidence="3" id="KW-1185">Reference proteome</keyword>
<dbReference type="AlphaFoldDB" id="A0A1E4SD50"/>
<evidence type="ECO:0000256" key="1">
    <source>
        <dbReference type="SAM" id="MobiDB-lite"/>
    </source>
</evidence>
<gene>
    <name evidence="2" type="ORF">CANTADRAFT_27190</name>
</gene>
<sequence length="392" mass="43559">MRYAEPEEYFEHLEQSEKHKVKLRTQVANSKTYLPKFLTSNKVFYDFSQGLELDVGEVMAAVLEIAKKFNVKCAFIESVANMMVQMIRLRDQVIRQGRTTPRTLFQTKFNKNEFLRIDLVRGIPPSKNMMNYPPFYPKPKPTPPTQTSGSFAPVNTTDLDSNSVNSRKRGREEPTYGEDQLCDTQELALQTSNKPQLEKLLPAVNILENGRGPGGPSMLSPPNLRNAATPSIAPTPILPGAASILSKPAPFGPLPTLPPPLMITGRPSLEINKLHPLQPPYPIPPSLSSSVLRDGFGNTFLYSPNGYITPMGAIPAPNGYPPLIRCPPGPIPICHVPAPPPHDKVRETQMQVDTRLGSNQANSHRHINTAAKTMVQSSNRIRSNLQWKNKYK</sequence>
<dbReference type="EMBL" id="KV453915">
    <property type="protein sequence ID" value="ODV77312.1"/>
    <property type="molecule type" value="Genomic_DNA"/>
</dbReference>
<dbReference type="Proteomes" id="UP000094285">
    <property type="component" value="Unassembled WGS sequence"/>
</dbReference>
<feature type="compositionally biased region" description="Polar residues" evidence="1">
    <location>
        <begin position="146"/>
        <end position="165"/>
    </location>
</feature>
<reference evidence="3" key="1">
    <citation type="submission" date="2016-05" db="EMBL/GenBank/DDBJ databases">
        <title>Comparative genomics of biotechnologically important yeasts.</title>
        <authorList>
            <consortium name="DOE Joint Genome Institute"/>
            <person name="Riley R."/>
            <person name="Haridas S."/>
            <person name="Wolfe K.H."/>
            <person name="Lopes M.R."/>
            <person name="Hittinger C.T."/>
            <person name="Goker M."/>
            <person name="Salamov A."/>
            <person name="Wisecaver J."/>
            <person name="Long T.M."/>
            <person name="Aerts A.L."/>
            <person name="Barry K."/>
            <person name="Choi C."/>
            <person name="Clum A."/>
            <person name="Coughlan A.Y."/>
            <person name="Deshpande S."/>
            <person name="Douglass A.P."/>
            <person name="Hanson S.J."/>
            <person name="Klenk H.-P."/>
            <person name="Labutti K."/>
            <person name="Lapidus A."/>
            <person name="Lindquist E."/>
            <person name="Lipzen A."/>
            <person name="Meier-Kolthoff J.P."/>
            <person name="Ohm R.A."/>
            <person name="Otillar R.P."/>
            <person name="Pangilinan J."/>
            <person name="Peng Y."/>
            <person name="Rokas A."/>
            <person name="Rosa C.A."/>
            <person name="Scheuner C."/>
            <person name="Sibirny A.A."/>
            <person name="Slot J.C."/>
            <person name="Stielow J.B."/>
            <person name="Sun H."/>
            <person name="Kurtzman C.P."/>
            <person name="Blackwell M."/>
            <person name="Grigoriev I.V."/>
            <person name="Jeffries T.W."/>
        </authorList>
    </citation>
    <scope>NUCLEOTIDE SEQUENCE [LARGE SCALE GENOMIC DNA]</scope>
    <source>
        <strain evidence="3">NRRL Y-17324</strain>
    </source>
</reference>
<dbReference type="STRING" id="984487.A0A1E4SD50"/>
<name>A0A1E4SD50_9ASCO</name>
<accession>A0A1E4SD50</accession>
<dbReference type="RefSeq" id="XP_020062434.1">
    <property type="nucleotide sequence ID" value="XM_020208025.1"/>
</dbReference>
<protein>
    <submittedName>
        <fullName evidence="2">Uncharacterized protein</fullName>
    </submittedName>
</protein>
<evidence type="ECO:0000313" key="3">
    <source>
        <dbReference type="Proteomes" id="UP000094285"/>
    </source>
</evidence>
<feature type="region of interest" description="Disordered" evidence="1">
    <location>
        <begin position="139"/>
        <end position="178"/>
    </location>
</feature>
<evidence type="ECO:0000313" key="2">
    <source>
        <dbReference type="EMBL" id="ODV77312.1"/>
    </source>
</evidence>
<organism evidence="2 3">
    <name type="scientific">Suhomyces tanzawaensis NRRL Y-17324</name>
    <dbReference type="NCBI Taxonomy" id="984487"/>
    <lineage>
        <taxon>Eukaryota</taxon>
        <taxon>Fungi</taxon>
        <taxon>Dikarya</taxon>
        <taxon>Ascomycota</taxon>
        <taxon>Saccharomycotina</taxon>
        <taxon>Pichiomycetes</taxon>
        <taxon>Debaryomycetaceae</taxon>
        <taxon>Suhomyces</taxon>
    </lineage>
</organism>
<proteinExistence type="predicted"/>